<dbReference type="GO" id="GO:0006274">
    <property type="term" value="P:DNA replication termination"/>
    <property type="evidence" value="ECO:0007669"/>
    <property type="project" value="TreeGrafter"/>
</dbReference>
<feature type="region of interest" description="Disordered" evidence="4">
    <location>
        <begin position="207"/>
        <end position="237"/>
    </location>
</feature>
<feature type="compositionally biased region" description="Polar residues" evidence="4">
    <location>
        <begin position="213"/>
        <end position="237"/>
    </location>
</feature>
<proteinExistence type="inferred from homology"/>
<dbReference type="PANTHER" id="PTHR12775">
    <property type="entry name" value="PROTEIN C20ORF43 HOMOLOG"/>
    <property type="match status" value="1"/>
</dbReference>
<protein>
    <recommendedName>
        <fullName evidence="2">Replication termination factor 2</fullName>
    </recommendedName>
    <alternativeName>
        <fullName evidence="3">Replication termination factor 2 domain-containing protein 1</fullName>
    </alternativeName>
</protein>
<evidence type="ECO:0000313" key="5">
    <source>
        <dbReference type="EMBL" id="CAD7261118.1"/>
    </source>
</evidence>
<evidence type="ECO:0000256" key="1">
    <source>
        <dbReference type="ARBA" id="ARBA00009885"/>
    </source>
</evidence>
<dbReference type="AlphaFoldDB" id="A0A7R9AV03"/>
<dbReference type="GO" id="GO:0005634">
    <property type="term" value="C:nucleus"/>
    <property type="evidence" value="ECO:0007669"/>
    <property type="project" value="TreeGrafter"/>
</dbReference>
<evidence type="ECO:0000256" key="2">
    <source>
        <dbReference type="ARBA" id="ARBA00015157"/>
    </source>
</evidence>
<name>A0A7R9AV03_TIMSH</name>
<gene>
    <name evidence="5" type="ORF">TSIB3V08_LOCUS5266</name>
</gene>
<accession>A0A7R9AV03</accession>
<organism evidence="5">
    <name type="scientific">Timema shepardi</name>
    <name type="common">Walking stick</name>
    <dbReference type="NCBI Taxonomy" id="629360"/>
    <lineage>
        <taxon>Eukaryota</taxon>
        <taxon>Metazoa</taxon>
        <taxon>Ecdysozoa</taxon>
        <taxon>Arthropoda</taxon>
        <taxon>Hexapoda</taxon>
        <taxon>Insecta</taxon>
        <taxon>Pterygota</taxon>
        <taxon>Neoptera</taxon>
        <taxon>Polyneoptera</taxon>
        <taxon>Phasmatodea</taxon>
        <taxon>Timematodea</taxon>
        <taxon>Timematoidea</taxon>
        <taxon>Timematidae</taxon>
        <taxon>Timema</taxon>
    </lineage>
</organism>
<dbReference type="PANTHER" id="PTHR12775:SF0">
    <property type="entry name" value="REPLICATION TERMINATION FACTOR 2"/>
    <property type="match status" value="1"/>
</dbReference>
<dbReference type="InterPro" id="IPR027799">
    <property type="entry name" value="Rtf2_RING-finger"/>
</dbReference>
<comment type="similarity">
    <text evidence="1">Belongs to the rtf2 family.</text>
</comment>
<dbReference type="CDD" id="cd16653">
    <property type="entry name" value="RING-like_Rtf2"/>
    <property type="match status" value="1"/>
</dbReference>
<reference evidence="5" key="1">
    <citation type="submission" date="2020-11" db="EMBL/GenBank/DDBJ databases">
        <authorList>
            <person name="Tran Van P."/>
        </authorList>
    </citation>
    <scope>NUCLEOTIDE SEQUENCE</scope>
</reference>
<dbReference type="EMBL" id="OC002016">
    <property type="protein sequence ID" value="CAD7261118.1"/>
    <property type="molecule type" value="Genomic_DNA"/>
</dbReference>
<dbReference type="InterPro" id="IPR006735">
    <property type="entry name" value="Rtf2"/>
</dbReference>
<dbReference type="Pfam" id="PF04641">
    <property type="entry name" value="Rtf2"/>
    <property type="match status" value="1"/>
</dbReference>
<evidence type="ECO:0000256" key="4">
    <source>
        <dbReference type="SAM" id="MobiDB-lite"/>
    </source>
</evidence>
<sequence length="328" mass="36841">MGCDGGTIPKRDELVRTKKKPEQKDKNSELSFRWQHCTISQTPLQSPIVSCGLGRLYNKVAVIEAILDRTNLPDVCQHIKSLKDVKDLQLTNNPSFKPSAEKGDAYIDRQTSPYICPVIGLEMNGKFKFVFVWSCGCVVSERALKEVKTKTCHKCQKPFSDVDIVIMNAEGDDLELMKTRLEARQARLRAEKKNKCEAKRRNKIAEQPIETAVSGSSNSTETNKPGDTSQMNECNGLSSTKKGLSTISVKTISKLIGTDPSKVIQKRRAGSIGIRLSADRQILPGMELSCVEDVAKDEIRKLMEVTKKRVREELSVPFHRIFKDEFHE</sequence>
<evidence type="ECO:0000256" key="3">
    <source>
        <dbReference type="ARBA" id="ARBA00030367"/>
    </source>
</evidence>